<evidence type="ECO:0000256" key="6">
    <source>
        <dbReference type="ARBA" id="ARBA00022679"/>
    </source>
</evidence>
<evidence type="ECO:0000256" key="12">
    <source>
        <dbReference type="ARBA" id="ARBA00048366"/>
    </source>
</evidence>
<sequence length="324" mass="33425">MSDKAPSPVLPSHDDVNLDRAAAILGEGGLVAVPTETVYGLAADATSPHAIAALYAAKGRPRFNPLIAHVDSLERALSLVDLSPAAQALAKTVWPGPLTLVGRHRDDSPVCDLARAGLDTLAVRWPDSPAMTGLISRLNRPLAAPSANRSGSISPTTAQHVADSLGSRVNLILDGGPCRVGLESTILADTPDGLVMLRAGALEAEHIEALTGKALKRADASAAIAAPGMLKSHYAPDCPLRLNVTEPAPGETYLAFGQWRGDSANAVLDLSSTGDLAEAAARLFAHLRKADALGKPIAVAPIPPEGLGEAINDRLARAAAPKDN</sequence>
<dbReference type="InterPro" id="IPR017945">
    <property type="entry name" value="DHBP_synth_RibB-like_a/b_dom"/>
</dbReference>
<protein>
    <recommendedName>
        <fullName evidence="4 13">Threonylcarbamoyl-AMP synthase</fullName>
        <shortName evidence="13">TC-AMP synthase</shortName>
        <ecNumber evidence="3 13">2.7.7.87</ecNumber>
    </recommendedName>
    <alternativeName>
        <fullName evidence="11 13">L-threonylcarbamoyladenylate synthase</fullName>
    </alternativeName>
</protein>
<keyword evidence="10 13" id="KW-0067">ATP-binding</keyword>
<keyword evidence="7 13" id="KW-0819">tRNA processing</keyword>
<evidence type="ECO:0000313" key="15">
    <source>
        <dbReference type="EMBL" id="MFC4724055.1"/>
    </source>
</evidence>
<dbReference type="NCBIfam" id="TIGR00057">
    <property type="entry name" value="L-threonylcarbamoyladenylate synthase"/>
    <property type="match status" value="1"/>
</dbReference>
<dbReference type="InterPro" id="IPR006070">
    <property type="entry name" value="Sua5-like_dom"/>
</dbReference>
<evidence type="ECO:0000259" key="14">
    <source>
        <dbReference type="PROSITE" id="PS51163"/>
    </source>
</evidence>
<evidence type="ECO:0000256" key="13">
    <source>
        <dbReference type="PIRNR" id="PIRNR004930"/>
    </source>
</evidence>
<gene>
    <name evidence="15" type="ORF">ACFPB0_02000</name>
</gene>
<evidence type="ECO:0000256" key="1">
    <source>
        <dbReference type="ARBA" id="ARBA00004496"/>
    </source>
</evidence>
<reference evidence="16" key="1">
    <citation type="journal article" date="2019" name="Int. J. Syst. Evol. Microbiol.">
        <title>The Global Catalogue of Microorganisms (GCM) 10K type strain sequencing project: providing services to taxonomists for standard genome sequencing and annotation.</title>
        <authorList>
            <consortium name="The Broad Institute Genomics Platform"/>
            <consortium name="The Broad Institute Genome Sequencing Center for Infectious Disease"/>
            <person name="Wu L."/>
            <person name="Ma J."/>
        </authorList>
    </citation>
    <scope>NUCLEOTIDE SEQUENCE [LARGE SCALE GENOMIC DNA]</scope>
    <source>
        <strain evidence="16">CCUG 62981</strain>
    </source>
</reference>
<dbReference type="GO" id="GO:0061710">
    <property type="term" value="F:L-threonylcarbamoyladenylate synthase"/>
    <property type="evidence" value="ECO:0007669"/>
    <property type="project" value="UniProtKB-EC"/>
</dbReference>
<feature type="domain" description="YrdC-like" evidence="14">
    <location>
        <begin position="15"/>
        <end position="202"/>
    </location>
</feature>
<dbReference type="SUPFAM" id="SSF55821">
    <property type="entry name" value="YrdC/RibB"/>
    <property type="match status" value="1"/>
</dbReference>
<dbReference type="Gene3D" id="3.90.870.10">
    <property type="entry name" value="DHBP synthase"/>
    <property type="match status" value="1"/>
</dbReference>
<evidence type="ECO:0000256" key="9">
    <source>
        <dbReference type="ARBA" id="ARBA00022741"/>
    </source>
</evidence>
<evidence type="ECO:0000256" key="5">
    <source>
        <dbReference type="ARBA" id="ARBA00022490"/>
    </source>
</evidence>
<evidence type="ECO:0000256" key="10">
    <source>
        <dbReference type="ARBA" id="ARBA00022840"/>
    </source>
</evidence>
<evidence type="ECO:0000313" key="16">
    <source>
        <dbReference type="Proteomes" id="UP001596024"/>
    </source>
</evidence>
<name>A0ABV9NAT3_9PROT</name>
<dbReference type="Proteomes" id="UP001596024">
    <property type="component" value="Unassembled WGS sequence"/>
</dbReference>
<dbReference type="InterPro" id="IPR005145">
    <property type="entry name" value="Sua5_C"/>
</dbReference>
<accession>A0ABV9NAT3</accession>
<keyword evidence="6 13" id="KW-0808">Transferase</keyword>
<comment type="catalytic activity">
    <reaction evidence="12 13">
        <text>L-threonine + hydrogencarbonate + ATP = L-threonylcarbamoyladenylate + diphosphate + H2O</text>
        <dbReference type="Rhea" id="RHEA:36407"/>
        <dbReference type="ChEBI" id="CHEBI:15377"/>
        <dbReference type="ChEBI" id="CHEBI:17544"/>
        <dbReference type="ChEBI" id="CHEBI:30616"/>
        <dbReference type="ChEBI" id="CHEBI:33019"/>
        <dbReference type="ChEBI" id="CHEBI:57926"/>
        <dbReference type="ChEBI" id="CHEBI:73682"/>
        <dbReference type="EC" id="2.7.7.87"/>
    </reaction>
</comment>
<dbReference type="Pfam" id="PF03481">
    <property type="entry name" value="Sua5_C"/>
    <property type="match status" value="1"/>
</dbReference>
<dbReference type="EC" id="2.7.7.87" evidence="3 13"/>
<dbReference type="PANTHER" id="PTHR17490:SF16">
    <property type="entry name" value="THREONYLCARBAMOYL-AMP SYNTHASE"/>
    <property type="match status" value="1"/>
</dbReference>
<dbReference type="PROSITE" id="PS51163">
    <property type="entry name" value="YRDC"/>
    <property type="match status" value="1"/>
</dbReference>
<dbReference type="EMBL" id="JBHSGQ010000001">
    <property type="protein sequence ID" value="MFC4724055.1"/>
    <property type="molecule type" value="Genomic_DNA"/>
</dbReference>
<dbReference type="PIRSF" id="PIRSF004930">
    <property type="entry name" value="Tln_factor_SUA5"/>
    <property type="match status" value="1"/>
</dbReference>
<dbReference type="InterPro" id="IPR010923">
    <property type="entry name" value="T(6)A37_SUA5"/>
</dbReference>
<evidence type="ECO:0000256" key="7">
    <source>
        <dbReference type="ARBA" id="ARBA00022694"/>
    </source>
</evidence>
<keyword evidence="9 13" id="KW-0547">Nucleotide-binding</keyword>
<comment type="function">
    <text evidence="13">Required for the formation of a threonylcarbamoyl group on adenosine at position 37 (t(6)A37) in tRNAs that read codons beginning with adenine.</text>
</comment>
<organism evidence="15 16">
    <name type="scientific">Glycocaulis abyssi</name>
    <dbReference type="NCBI Taxonomy" id="1433403"/>
    <lineage>
        <taxon>Bacteria</taxon>
        <taxon>Pseudomonadati</taxon>
        <taxon>Pseudomonadota</taxon>
        <taxon>Alphaproteobacteria</taxon>
        <taxon>Maricaulales</taxon>
        <taxon>Maricaulaceae</taxon>
        <taxon>Glycocaulis</taxon>
    </lineage>
</organism>
<dbReference type="InterPro" id="IPR038385">
    <property type="entry name" value="Sua5/YwlC_C"/>
</dbReference>
<comment type="caution">
    <text evidence="15">The sequence shown here is derived from an EMBL/GenBank/DDBJ whole genome shotgun (WGS) entry which is preliminary data.</text>
</comment>
<comment type="subcellular location">
    <subcellularLocation>
        <location evidence="1 13">Cytoplasm</location>
    </subcellularLocation>
</comment>
<keyword evidence="16" id="KW-1185">Reference proteome</keyword>
<dbReference type="Pfam" id="PF01300">
    <property type="entry name" value="Sua5_yciO_yrdC"/>
    <property type="match status" value="1"/>
</dbReference>
<proteinExistence type="inferred from homology"/>
<evidence type="ECO:0000256" key="4">
    <source>
        <dbReference type="ARBA" id="ARBA00015492"/>
    </source>
</evidence>
<dbReference type="RefSeq" id="WP_382436053.1">
    <property type="nucleotide sequence ID" value="NZ_JBHSGQ010000001.1"/>
</dbReference>
<dbReference type="InterPro" id="IPR050156">
    <property type="entry name" value="TC-AMP_synthase_SUA5"/>
</dbReference>
<dbReference type="PANTHER" id="PTHR17490">
    <property type="entry name" value="SUA5"/>
    <property type="match status" value="1"/>
</dbReference>
<dbReference type="Gene3D" id="3.40.50.11030">
    <property type="entry name" value="Threonylcarbamoyl-AMP synthase, C-terminal domain"/>
    <property type="match status" value="1"/>
</dbReference>
<comment type="similarity">
    <text evidence="2 13">Belongs to the SUA5 family.</text>
</comment>
<keyword evidence="5 13" id="KW-0963">Cytoplasm</keyword>
<keyword evidence="8 13" id="KW-0548">Nucleotidyltransferase</keyword>
<evidence type="ECO:0000256" key="3">
    <source>
        <dbReference type="ARBA" id="ARBA00012584"/>
    </source>
</evidence>
<evidence type="ECO:0000256" key="8">
    <source>
        <dbReference type="ARBA" id="ARBA00022695"/>
    </source>
</evidence>
<evidence type="ECO:0000256" key="11">
    <source>
        <dbReference type="ARBA" id="ARBA00029774"/>
    </source>
</evidence>
<evidence type="ECO:0000256" key="2">
    <source>
        <dbReference type="ARBA" id="ARBA00007663"/>
    </source>
</evidence>